<feature type="transmembrane region" description="Helical" evidence="7">
    <location>
        <begin position="363"/>
        <end position="383"/>
    </location>
</feature>
<dbReference type="PANTHER" id="PTHR30489">
    <property type="entry name" value="LIPOPROTEIN-RELEASING SYSTEM TRANSMEMBRANE PROTEIN LOLE"/>
    <property type="match status" value="1"/>
</dbReference>
<evidence type="ECO:0000256" key="1">
    <source>
        <dbReference type="ARBA" id="ARBA00004651"/>
    </source>
</evidence>
<dbReference type="GO" id="GO:0044874">
    <property type="term" value="P:lipoprotein localization to outer membrane"/>
    <property type="evidence" value="ECO:0007669"/>
    <property type="project" value="TreeGrafter"/>
</dbReference>
<dbReference type="Pfam" id="PF02687">
    <property type="entry name" value="FtsX"/>
    <property type="match status" value="1"/>
</dbReference>
<evidence type="ECO:0000256" key="3">
    <source>
        <dbReference type="ARBA" id="ARBA00022475"/>
    </source>
</evidence>
<evidence type="ECO:0000256" key="2">
    <source>
        <dbReference type="ARBA" id="ARBA00005236"/>
    </source>
</evidence>
<dbReference type="Proteomes" id="UP000807825">
    <property type="component" value="Unassembled WGS sequence"/>
</dbReference>
<keyword evidence="5 7" id="KW-1133">Transmembrane helix</keyword>
<comment type="similarity">
    <text evidence="2">Belongs to the ABC-4 integral membrane protein family. LolC/E subfamily.</text>
</comment>
<dbReference type="InterPro" id="IPR051447">
    <property type="entry name" value="Lipoprotein-release_system"/>
</dbReference>
<keyword evidence="3" id="KW-1003">Cell membrane</keyword>
<evidence type="ECO:0000256" key="7">
    <source>
        <dbReference type="SAM" id="Phobius"/>
    </source>
</evidence>
<organism evidence="9 10">
    <name type="scientific">Desulfomonile tiedjei</name>
    <dbReference type="NCBI Taxonomy" id="2358"/>
    <lineage>
        <taxon>Bacteria</taxon>
        <taxon>Pseudomonadati</taxon>
        <taxon>Thermodesulfobacteriota</taxon>
        <taxon>Desulfomonilia</taxon>
        <taxon>Desulfomonilales</taxon>
        <taxon>Desulfomonilaceae</taxon>
        <taxon>Desulfomonile</taxon>
    </lineage>
</organism>
<dbReference type="GO" id="GO:0098797">
    <property type="term" value="C:plasma membrane protein complex"/>
    <property type="evidence" value="ECO:0007669"/>
    <property type="project" value="TreeGrafter"/>
</dbReference>
<dbReference type="EMBL" id="JACRDE010000314">
    <property type="protein sequence ID" value="MBI5250174.1"/>
    <property type="molecule type" value="Genomic_DNA"/>
</dbReference>
<reference evidence="9" key="1">
    <citation type="submission" date="2020-07" db="EMBL/GenBank/DDBJ databases">
        <title>Huge and variable diversity of episymbiotic CPR bacteria and DPANN archaea in groundwater ecosystems.</title>
        <authorList>
            <person name="He C.Y."/>
            <person name="Keren R."/>
            <person name="Whittaker M."/>
            <person name="Farag I.F."/>
            <person name="Doudna J."/>
            <person name="Cate J.H.D."/>
            <person name="Banfield J.F."/>
        </authorList>
    </citation>
    <scope>NUCLEOTIDE SEQUENCE</scope>
    <source>
        <strain evidence="9">NC_groundwater_1664_Pr3_B-0.1um_52_9</strain>
    </source>
</reference>
<feature type="transmembrane region" description="Helical" evidence="7">
    <location>
        <begin position="22"/>
        <end position="42"/>
    </location>
</feature>
<feature type="transmembrane region" description="Helical" evidence="7">
    <location>
        <begin position="312"/>
        <end position="342"/>
    </location>
</feature>
<evidence type="ECO:0000256" key="6">
    <source>
        <dbReference type="ARBA" id="ARBA00023136"/>
    </source>
</evidence>
<dbReference type="InterPro" id="IPR003838">
    <property type="entry name" value="ABC3_permease_C"/>
</dbReference>
<comment type="caution">
    <text evidence="9">The sequence shown here is derived from an EMBL/GenBank/DDBJ whole genome shotgun (WGS) entry which is preliminary data.</text>
</comment>
<protein>
    <submittedName>
        <fullName evidence="9">FtsX-like permease family protein</fullName>
    </submittedName>
</protein>
<evidence type="ECO:0000259" key="8">
    <source>
        <dbReference type="Pfam" id="PF02687"/>
    </source>
</evidence>
<evidence type="ECO:0000256" key="5">
    <source>
        <dbReference type="ARBA" id="ARBA00022989"/>
    </source>
</evidence>
<accession>A0A9D6V293</accession>
<name>A0A9D6V293_9BACT</name>
<proteinExistence type="inferred from homology"/>
<evidence type="ECO:0000313" key="9">
    <source>
        <dbReference type="EMBL" id="MBI5250174.1"/>
    </source>
</evidence>
<sequence>MRPLLYAVDFGLKGLLRQKTKSLSITALFALIVFLFSGIDFMSNALYHETLKALAFQPSIIIQNVRAGRQVPINLVDVENIAQIPGVSTVKGRVWGYYFDPFTAANYTIVGDSGDLTELWDLRETLPESAPSHTGAQPMKSGEALVGEGVIKIRRVRPGGVLNFQDYAGHPISLKVRGTFSSSVSLWAHDLILLTEEDARRLFGLDPGSAWDIAVYVPNEFEVPKVGEKILRIIPGARVIATNQLKRTYGSSYGFRSGVVLSLNVTCLLAFLILAYDRVARLSHEEQREIAILKAIGWQTGNVIRLNMLQSLILSLTGFLVGIVASYYHVFVTGAPLLRIVFAGWSVLYPPHPIPPSFDISKVFGLMFLTVVPYIAVGILPVWRAAVRDPEEVFRS</sequence>
<dbReference type="AlphaFoldDB" id="A0A9D6V293"/>
<evidence type="ECO:0000256" key="4">
    <source>
        <dbReference type="ARBA" id="ARBA00022692"/>
    </source>
</evidence>
<keyword evidence="6 7" id="KW-0472">Membrane</keyword>
<dbReference type="PANTHER" id="PTHR30489:SF0">
    <property type="entry name" value="LIPOPROTEIN-RELEASING SYSTEM TRANSMEMBRANE PROTEIN LOLE"/>
    <property type="match status" value="1"/>
</dbReference>
<feature type="transmembrane region" description="Helical" evidence="7">
    <location>
        <begin position="253"/>
        <end position="276"/>
    </location>
</feature>
<keyword evidence="4 7" id="KW-0812">Transmembrane</keyword>
<feature type="domain" description="ABC3 transporter permease C-terminal" evidence="8">
    <location>
        <begin position="268"/>
        <end position="386"/>
    </location>
</feature>
<comment type="subcellular location">
    <subcellularLocation>
        <location evidence="1">Cell membrane</location>
        <topology evidence="1">Multi-pass membrane protein</topology>
    </subcellularLocation>
</comment>
<gene>
    <name evidence="9" type="ORF">HY912_11830</name>
</gene>
<evidence type="ECO:0000313" key="10">
    <source>
        <dbReference type="Proteomes" id="UP000807825"/>
    </source>
</evidence>